<accession>A0A3E4MQN5</accession>
<dbReference type="EMBL" id="QSQT01000040">
    <property type="protein sequence ID" value="RGK51616.1"/>
    <property type="molecule type" value="Genomic_DNA"/>
</dbReference>
<dbReference type="GO" id="GO:0005524">
    <property type="term" value="F:ATP binding"/>
    <property type="evidence" value="ECO:0007669"/>
    <property type="project" value="InterPro"/>
</dbReference>
<dbReference type="InterPro" id="IPR027417">
    <property type="entry name" value="P-loop_NTPase"/>
</dbReference>
<dbReference type="RefSeq" id="WP_117673991.1">
    <property type="nucleotide sequence ID" value="NZ_CABOGR010000040.1"/>
</dbReference>
<dbReference type="SUPFAM" id="SSF52540">
    <property type="entry name" value="P-loop containing nucleoside triphosphate hydrolases"/>
    <property type="match status" value="1"/>
</dbReference>
<dbReference type="Gene3D" id="3.40.50.300">
    <property type="entry name" value="P-loop containing nucleotide triphosphate hydrolases"/>
    <property type="match status" value="1"/>
</dbReference>
<dbReference type="InterPro" id="IPR027351">
    <property type="entry name" value="(+)RNA_virus_helicase_core_dom"/>
</dbReference>
<dbReference type="AlphaFoldDB" id="A0A3E4MQN5"/>
<dbReference type="InterPro" id="IPR003593">
    <property type="entry name" value="AAA+_ATPase"/>
</dbReference>
<proteinExistence type="predicted"/>
<sequence length="497" mass="58008">MKHINLQSVIEAYRNLESSLFQKLMNSYGIIVGGLNGIKDYELDGIEGLINNIFKHTADITVTSNYYLGYSIPQIGKEFDLLRFGTNYLVNIEIKTKSSPEKILKQQVKNKYYLSFLEKETHIYTYVLNENKLYKLMIDKSGPITREIDFHELCDDLSSQKIMYLNHIDEVFEPSNYLISPFNSTDRFINEEYFLTIQQEEICKAIQKQLADKTTNFIALTGGAGTGKTLLTYHIAKKVIQVGHEVLILHCAQLNAGHELLKNKYKWHIHMPRYAPSFSDYDLVIIDEAQRMRPEQFNKYTEEIGTLNIKCIFSYDEKQYLSDNEKEYNLKKRIEEELSCTPYILTNKIRTNKEIAFFIKQLFDSQTNIPGITYPHIELTYCKDYFSAKILLQTLLNEGWEIPSYTPGTRSIFDYEKYFPSNKMCAHSVIGQEFNNVAIVIDEHFKYTKNGKLTASNQYYSQRQMLYQIITRARKRLHIIVVNNASMLARCIEILNK</sequence>
<name>A0A3E4MQN5_9BACT</name>
<feature type="domain" description="AAA+ ATPase" evidence="1">
    <location>
        <begin position="214"/>
        <end position="373"/>
    </location>
</feature>
<dbReference type="Pfam" id="PF01443">
    <property type="entry name" value="Viral_helicase1"/>
    <property type="match status" value="1"/>
</dbReference>
<keyword evidence="3" id="KW-1185">Reference proteome</keyword>
<evidence type="ECO:0000313" key="2">
    <source>
        <dbReference type="EMBL" id="RGK51616.1"/>
    </source>
</evidence>
<gene>
    <name evidence="2" type="ORF">DXD04_14965</name>
</gene>
<evidence type="ECO:0000313" key="3">
    <source>
        <dbReference type="Proteomes" id="UP000260862"/>
    </source>
</evidence>
<protein>
    <submittedName>
        <fullName evidence="2">DUF2075 domain-containing protein</fullName>
    </submittedName>
</protein>
<evidence type="ECO:0000259" key="1">
    <source>
        <dbReference type="SMART" id="SM00382"/>
    </source>
</evidence>
<dbReference type="Proteomes" id="UP000260862">
    <property type="component" value="Unassembled WGS sequence"/>
</dbReference>
<dbReference type="CDD" id="cd00009">
    <property type="entry name" value="AAA"/>
    <property type="match status" value="1"/>
</dbReference>
<comment type="caution">
    <text evidence="2">The sequence shown here is derived from an EMBL/GenBank/DDBJ whole genome shotgun (WGS) entry which is preliminary data.</text>
</comment>
<dbReference type="SMART" id="SM00382">
    <property type="entry name" value="AAA"/>
    <property type="match status" value="1"/>
</dbReference>
<reference evidence="2 3" key="1">
    <citation type="submission" date="2018-08" db="EMBL/GenBank/DDBJ databases">
        <title>A genome reference for cultivated species of the human gut microbiota.</title>
        <authorList>
            <person name="Zou Y."/>
            <person name="Xue W."/>
            <person name="Luo G."/>
        </authorList>
    </citation>
    <scope>NUCLEOTIDE SEQUENCE [LARGE SCALE GENOMIC DNA]</scope>
    <source>
        <strain evidence="2 3">TF10-3AC</strain>
    </source>
</reference>
<organism evidence="2 3">
    <name type="scientific">Phocaeicola plebeius</name>
    <dbReference type="NCBI Taxonomy" id="310297"/>
    <lineage>
        <taxon>Bacteria</taxon>
        <taxon>Pseudomonadati</taxon>
        <taxon>Bacteroidota</taxon>
        <taxon>Bacteroidia</taxon>
        <taxon>Bacteroidales</taxon>
        <taxon>Bacteroidaceae</taxon>
        <taxon>Phocaeicola</taxon>
    </lineage>
</organism>